<dbReference type="Proteomes" id="UP000176511">
    <property type="component" value="Unassembled WGS sequence"/>
</dbReference>
<sequence>MAIPASGVKGACVGSNTIAIVAQAGAAVSAYLSKLAAGDVHSLAIKSNGALYAWGYNLYGRLGLGDTTNRTTPTQVGSDTNWSKIAAGDIFSLAIKTDGTLWTWGYNGYGQLGLGDTTLRSSPTQVGTATDWSSVVAGERHSFAIKTDGTLWAWGYNGHGQLGFGNTATGPTTPTQVGSDTNWSKIAAGQYYSHAIKTDGTLFSWGINGYGQLGLGDTTLRSSPTQVGIATDWSSVVAGERHSFAIKTDGTLYAWGYNGSGRLGLGDVTNRNVPTLVGTATDWSSATAGFDHSLAIKTDGTLWVWGYNANGRLGLGNTTAGPTSPVKVGTATDWSVVEGGGSHSLAIKTDGTILSWGYNATGQLGLNDTTQRTVPTSIPTLTLAILPTRERRNGIA</sequence>
<dbReference type="InterPro" id="IPR009091">
    <property type="entry name" value="RCC1/BLIP-II"/>
</dbReference>
<gene>
    <name evidence="2" type="ORF">A3C87_01445</name>
</gene>
<organism evidence="2 3">
    <name type="scientific">Candidatus Kaiserbacteria bacterium RIFCSPHIGHO2_02_FULL_49_34</name>
    <dbReference type="NCBI Taxonomy" id="1798491"/>
    <lineage>
        <taxon>Bacteria</taxon>
        <taxon>Candidatus Kaiseribacteriota</taxon>
    </lineage>
</organism>
<evidence type="ECO:0000313" key="2">
    <source>
        <dbReference type="EMBL" id="OGG62751.1"/>
    </source>
</evidence>
<dbReference type="Gene3D" id="2.130.10.30">
    <property type="entry name" value="Regulator of chromosome condensation 1/beta-lactamase-inhibitor protein II"/>
    <property type="match status" value="2"/>
</dbReference>
<dbReference type="STRING" id="1798491.A3C87_01445"/>
<dbReference type="EMBL" id="MFLE01000001">
    <property type="protein sequence ID" value="OGG62751.1"/>
    <property type="molecule type" value="Genomic_DNA"/>
</dbReference>
<evidence type="ECO:0008006" key="4">
    <source>
        <dbReference type="Google" id="ProtNLM"/>
    </source>
</evidence>
<dbReference type="InterPro" id="IPR051625">
    <property type="entry name" value="Signaling_Regulatory_Domain"/>
</dbReference>
<dbReference type="PANTHER" id="PTHR22872">
    <property type="entry name" value="BTK-BINDING PROTEIN-RELATED"/>
    <property type="match status" value="1"/>
</dbReference>
<name>A0A1F6DMS1_9BACT</name>
<dbReference type="SUPFAM" id="SSF50985">
    <property type="entry name" value="RCC1/BLIP-II"/>
    <property type="match status" value="2"/>
</dbReference>
<dbReference type="AlphaFoldDB" id="A0A1F6DMS1"/>
<keyword evidence="1" id="KW-0677">Repeat</keyword>
<protein>
    <recommendedName>
        <fullName evidence="4">Chromosome condensation regulator RCC1</fullName>
    </recommendedName>
</protein>
<reference evidence="2 3" key="1">
    <citation type="journal article" date="2016" name="Nat. Commun.">
        <title>Thousands of microbial genomes shed light on interconnected biogeochemical processes in an aquifer system.</title>
        <authorList>
            <person name="Anantharaman K."/>
            <person name="Brown C.T."/>
            <person name="Hug L.A."/>
            <person name="Sharon I."/>
            <person name="Castelle C.J."/>
            <person name="Probst A.J."/>
            <person name="Thomas B.C."/>
            <person name="Singh A."/>
            <person name="Wilkins M.J."/>
            <person name="Karaoz U."/>
            <person name="Brodie E.L."/>
            <person name="Williams K.H."/>
            <person name="Hubbard S.S."/>
            <person name="Banfield J.F."/>
        </authorList>
    </citation>
    <scope>NUCLEOTIDE SEQUENCE [LARGE SCALE GENOMIC DNA]</scope>
</reference>
<proteinExistence type="predicted"/>
<comment type="caution">
    <text evidence="2">The sequence shown here is derived from an EMBL/GenBank/DDBJ whole genome shotgun (WGS) entry which is preliminary data.</text>
</comment>
<evidence type="ECO:0000313" key="3">
    <source>
        <dbReference type="Proteomes" id="UP000176511"/>
    </source>
</evidence>
<dbReference type="PRINTS" id="PR00633">
    <property type="entry name" value="RCCNDNSATION"/>
</dbReference>
<dbReference type="Pfam" id="PF00415">
    <property type="entry name" value="RCC1"/>
    <property type="match status" value="7"/>
</dbReference>
<dbReference type="PROSITE" id="PS50012">
    <property type="entry name" value="RCC1_3"/>
    <property type="match status" value="7"/>
</dbReference>
<accession>A0A1F6DMS1</accession>
<dbReference type="InterPro" id="IPR000408">
    <property type="entry name" value="Reg_chr_condens"/>
</dbReference>
<evidence type="ECO:0000256" key="1">
    <source>
        <dbReference type="ARBA" id="ARBA00022737"/>
    </source>
</evidence>